<name>A0A7R9E4P0_9NEOP</name>
<evidence type="ECO:0000313" key="1">
    <source>
        <dbReference type="EMBL" id="CAD7426214.1"/>
    </source>
</evidence>
<proteinExistence type="predicted"/>
<sequence>MYLDQQVKDNTWKEISGIVSISYNTMSRVCDSPTHDCDTVSVHQTGIRAQIPLSSAVYTKMSVMPYTVWPQKQQRAVSPTSSHREQELWTIVKSKEQCHLHRSNREQELWTIVKSKEQCHLHRLRTRAVDPSKEQRAVSPTSSRREQELWTVVKSKEQCHTTSSRREQELWTVVKSKERCHLHRPVENKNFCLQLSLMKSNYPTEIRTSISPFLAVELNTTSALANYATEACKILLISNDVTNLEISKLFCEECKKEVLPLGYIDLYPFCTMRITLTPPNKAAPTEGLSGEVGKPAFLPACRIGLDWIENRNTPSLATIQLGKCVVTSAEKVNIRLTQRLSQHGPAIFPKTRSARVERICELHEGVALVHRDT</sequence>
<reference evidence="1" key="1">
    <citation type="submission" date="2020-11" db="EMBL/GenBank/DDBJ databases">
        <authorList>
            <person name="Tran Van P."/>
        </authorList>
    </citation>
    <scope>NUCLEOTIDE SEQUENCE</scope>
</reference>
<dbReference type="AlphaFoldDB" id="A0A7R9E4P0"/>
<organism evidence="1">
    <name type="scientific">Timema monikensis</name>
    <dbReference type="NCBI Taxonomy" id="170555"/>
    <lineage>
        <taxon>Eukaryota</taxon>
        <taxon>Metazoa</taxon>
        <taxon>Ecdysozoa</taxon>
        <taxon>Arthropoda</taxon>
        <taxon>Hexapoda</taxon>
        <taxon>Insecta</taxon>
        <taxon>Pterygota</taxon>
        <taxon>Neoptera</taxon>
        <taxon>Polyneoptera</taxon>
        <taxon>Phasmatodea</taxon>
        <taxon>Timematodea</taxon>
        <taxon>Timematoidea</taxon>
        <taxon>Timematidae</taxon>
        <taxon>Timema</taxon>
    </lineage>
</organism>
<accession>A0A7R9E4P0</accession>
<protein>
    <submittedName>
        <fullName evidence="1">Uncharacterized protein</fullName>
    </submittedName>
</protein>
<dbReference type="EMBL" id="OB793136">
    <property type="protein sequence ID" value="CAD7426214.1"/>
    <property type="molecule type" value="Genomic_DNA"/>
</dbReference>
<gene>
    <name evidence="1" type="ORF">TMSB3V08_LOCUS3107</name>
</gene>